<dbReference type="PANTHER" id="PTHR10978:SF5">
    <property type="entry name" value="SUCCINATE DEHYDROGENASE CYTOCHROME B560 SUBUNIT, MITOCHONDRIAL"/>
    <property type="match status" value="1"/>
</dbReference>
<keyword evidence="6" id="KW-0408">Iron</keyword>
<dbReference type="PANTHER" id="PTHR10978">
    <property type="entry name" value="SUCCINATE DEHYDROGENASE CYTOCHROME B560 SUBUNIT"/>
    <property type="match status" value="1"/>
</dbReference>
<dbReference type="Gene3D" id="1.20.1300.10">
    <property type="entry name" value="Fumarate reductase/succinate dehydrogenase, transmembrane subunit"/>
    <property type="match status" value="1"/>
</dbReference>
<feature type="transmembrane region" description="Helical" evidence="8">
    <location>
        <begin position="99"/>
        <end position="118"/>
    </location>
</feature>
<name>A0AAD7NW24_9AGAR</name>
<keyword evidence="10" id="KW-1185">Reference proteome</keyword>
<evidence type="ECO:0000256" key="6">
    <source>
        <dbReference type="ARBA" id="ARBA00023004"/>
    </source>
</evidence>
<dbReference type="GO" id="GO:0016020">
    <property type="term" value="C:membrane"/>
    <property type="evidence" value="ECO:0007669"/>
    <property type="project" value="UniProtKB-SubCell"/>
</dbReference>
<keyword evidence="3 8" id="KW-0812">Transmembrane</keyword>
<organism evidence="9 10">
    <name type="scientific">Mycena metata</name>
    <dbReference type="NCBI Taxonomy" id="1033252"/>
    <lineage>
        <taxon>Eukaryota</taxon>
        <taxon>Fungi</taxon>
        <taxon>Dikarya</taxon>
        <taxon>Basidiomycota</taxon>
        <taxon>Agaricomycotina</taxon>
        <taxon>Agaricomycetes</taxon>
        <taxon>Agaricomycetidae</taxon>
        <taxon>Agaricales</taxon>
        <taxon>Marasmiineae</taxon>
        <taxon>Mycenaceae</taxon>
        <taxon>Mycena</taxon>
    </lineage>
</organism>
<dbReference type="NCBIfam" id="TIGR02970">
    <property type="entry name" value="succ_dehyd_cytB"/>
    <property type="match status" value="1"/>
</dbReference>
<dbReference type="CDD" id="cd03499">
    <property type="entry name" value="SQR_TypeC_SdhC"/>
    <property type="match status" value="1"/>
</dbReference>
<dbReference type="GO" id="GO:0006099">
    <property type="term" value="P:tricarboxylic acid cycle"/>
    <property type="evidence" value="ECO:0007669"/>
    <property type="project" value="InterPro"/>
</dbReference>
<gene>
    <name evidence="9" type="ORF">B0H16DRAFT_957093</name>
</gene>
<evidence type="ECO:0000256" key="8">
    <source>
        <dbReference type="SAM" id="Phobius"/>
    </source>
</evidence>
<dbReference type="EMBL" id="JARKIB010000008">
    <property type="protein sequence ID" value="KAJ7777420.1"/>
    <property type="molecule type" value="Genomic_DNA"/>
</dbReference>
<dbReference type="PROSITE" id="PS01001">
    <property type="entry name" value="SDH_CYT_2"/>
    <property type="match status" value="1"/>
</dbReference>
<dbReference type="InterPro" id="IPR034804">
    <property type="entry name" value="SQR/QFR_C/D"/>
</dbReference>
<reference evidence="9" key="1">
    <citation type="submission" date="2023-03" db="EMBL/GenBank/DDBJ databases">
        <title>Massive genome expansion in bonnet fungi (Mycena s.s.) driven by repeated elements and novel gene families across ecological guilds.</title>
        <authorList>
            <consortium name="Lawrence Berkeley National Laboratory"/>
            <person name="Harder C.B."/>
            <person name="Miyauchi S."/>
            <person name="Viragh M."/>
            <person name="Kuo A."/>
            <person name="Thoen E."/>
            <person name="Andreopoulos B."/>
            <person name="Lu D."/>
            <person name="Skrede I."/>
            <person name="Drula E."/>
            <person name="Henrissat B."/>
            <person name="Morin E."/>
            <person name="Kohler A."/>
            <person name="Barry K."/>
            <person name="LaButti K."/>
            <person name="Morin E."/>
            <person name="Salamov A."/>
            <person name="Lipzen A."/>
            <person name="Mereny Z."/>
            <person name="Hegedus B."/>
            <person name="Baldrian P."/>
            <person name="Stursova M."/>
            <person name="Weitz H."/>
            <person name="Taylor A."/>
            <person name="Grigoriev I.V."/>
            <person name="Nagy L.G."/>
            <person name="Martin F."/>
            <person name="Kauserud H."/>
        </authorList>
    </citation>
    <scope>NUCLEOTIDE SEQUENCE</scope>
    <source>
        <strain evidence="9">CBHHK182m</strain>
    </source>
</reference>
<dbReference type="SUPFAM" id="SSF81343">
    <property type="entry name" value="Fumarate reductase respiratory complex transmembrane subunits"/>
    <property type="match status" value="1"/>
</dbReference>
<feature type="transmembrane region" description="Helical" evidence="8">
    <location>
        <begin position="173"/>
        <end position="194"/>
    </location>
</feature>
<evidence type="ECO:0000256" key="3">
    <source>
        <dbReference type="ARBA" id="ARBA00022692"/>
    </source>
</evidence>
<evidence type="ECO:0000256" key="2">
    <source>
        <dbReference type="ARBA" id="ARBA00022617"/>
    </source>
</evidence>
<evidence type="ECO:0000313" key="9">
    <source>
        <dbReference type="EMBL" id="KAJ7777420.1"/>
    </source>
</evidence>
<keyword evidence="2" id="KW-0349">Heme</keyword>
<proteinExistence type="predicted"/>
<evidence type="ECO:0000256" key="4">
    <source>
        <dbReference type="ARBA" id="ARBA00022723"/>
    </source>
</evidence>
<keyword evidence="4" id="KW-0479">Metal-binding</keyword>
<dbReference type="GO" id="GO:0006121">
    <property type="term" value="P:mitochondrial electron transport, succinate to ubiquinone"/>
    <property type="evidence" value="ECO:0007669"/>
    <property type="project" value="TreeGrafter"/>
</dbReference>
<evidence type="ECO:0000313" key="10">
    <source>
        <dbReference type="Proteomes" id="UP001215598"/>
    </source>
</evidence>
<dbReference type="GO" id="GO:0005739">
    <property type="term" value="C:mitochondrion"/>
    <property type="evidence" value="ECO:0007669"/>
    <property type="project" value="GOC"/>
</dbReference>
<dbReference type="Pfam" id="PF01127">
    <property type="entry name" value="Sdh_cyt"/>
    <property type="match status" value="1"/>
</dbReference>
<evidence type="ECO:0000256" key="1">
    <source>
        <dbReference type="ARBA" id="ARBA00004141"/>
    </source>
</evidence>
<sequence>MELECGIFYLTIGIPNDRNSNPRVFPILSVLFLEPPSRNVYRSYCSSRAAARRAVHIQSFPPSSAPEILNKQRLLRPTSPHLTIYQPQVTSILSIGNRFTGAALSALLYGFSLAYLFAPTAFNSVHVVDFVTGLPDAAKYAGKFILAAPFAFHSLNGVRHLAWDMGKFATIPGVYQTGYAVMIGTVISTVALVLS</sequence>
<dbReference type="InterPro" id="IPR000701">
    <property type="entry name" value="SuccDH_FuR_B_TM-su"/>
</dbReference>
<dbReference type="InterPro" id="IPR018495">
    <property type="entry name" value="Succ_DH_cyt_bsu_CS"/>
</dbReference>
<comment type="caution">
    <text evidence="9">The sequence shown here is derived from an EMBL/GenBank/DDBJ whole genome shotgun (WGS) entry which is preliminary data.</text>
</comment>
<dbReference type="GO" id="GO:0009055">
    <property type="term" value="F:electron transfer activity"/>
    <property type="evidence" value="ECO:0007669"/>
    <property type="project" value="InterPro"/>
</dbReference>
<comment type="subcellular location">
    <subcellularLocation>
        <location evidence="1">Membrane</location>
        <topology evidence="1">Multi-pass membrane protein</topology>
    </subcellularLocation>
</comment>
<keyword evidence="7 8" id="KW-0472">Membrane</keyword>
<dbReference type="Proteomes" id="UP001215598">
    <property type="component" value="Unassembled WGS sequence"/>
</dbReference>
<protein>
    <submittedName>
        <fullName evidence="9">Succinate dehydrogenase cytochrome b560 subunit</fullName>
    </submittedName>
</protein>
<accession>A0AAD7NW24</accession>
<evidence type="ECO:0000256" key="5">
    <source>
        <dbReference type="ARBA" id="ARBA00022989"/>
    </source>
</evidence>
<dbReference type="AlphaFoldDB" id="A0AAD7NW24"/>
<dbReference type="InterPro" id="IPR014314">
    <property type="entry name" value="Succ_DH_cytb556"/>
</dbReference>
<keyword evidence="5 8" id="KW-1133">Transmembrane helix</keyword>
<evidence type="ECO:0000256" key="7">
    <source>
        <dbReference type="ARBA" id="ARBA00023136"/>
    </source>
</evidence>
<dbReference type="GO" id="GO:0046872">
    <property type="term" value="F:metal ion binding"/>
    <property type="evidence" value="ECO:0007669"/>
    <property type="project" value="UniProtKB-KW"/>
</dbReference>